<dbReference type="PANTHER" id="PTHR35617">
    <property type="entry name" value="PHAGE_INTEGRASE DOMAIN-CONTAINING PROTEIN"/>
    <property type="match status" value="1"/>
</dbReference>
<dbReference type="Proteomes" id="UP000830375">
    <property type="component" value="Unassembled WGS sequence"/>
</dbReference>
<evidence type="ECO:0000313" key="1">
    <source>
        <dbReference type="EMBL" id="KAI2653797.1"/>
    </source>
</evidence>
<organism evidence="1 2">
    <name type="scientific">Labeo rohita</name>
    <name type="common">Indian major carp</name>
    <name type="synonym">Cyprinus rohita</name>
    <dbReference type="NCBI Taxonomy" id="84645"/>
    <lineage>
        <taxon>Eukaryota</taxon>
        <taxon>Metazoa</taxon>
        <taxon>Chordata</taxon>
        <taxon>Craniata</taxon>
        <taxon>Vertebrata</taxon>
        <taxon>Euteleostomi</taxon>
        <taxon>Actinopterygii</taxon>
        <taxon>Neopterygii</taxon>
        <taxon>Teleostei</taxon>
        <taxon>Ostariophysi</taxon>
        <taxon>Cypriniformes</taxon>
        <taxon>Cyprinidae</taxon>
        <taxon>Labeoninae</taxon>
        <taxon>Labeonini</taxon>
        <taxon>Labeo</taxon>
    </lineage>
</organism>
<gene>
    <name evidence="1" type="ORF">H4Q32_014144</name>
</gene>
<dbReference type="PANTHER" id="PTHR35617:SF3">
    <property type="entry name" value="CORE-BINDING (CB) DOMAIN-CONTAINING PROTEIN"/>
    <property type="match status" value="1"/>
</dbReference>
<evidence type="ECO:0000313" key="2">
    <source>
        <dbReference type="Proteomes" id="UP000830375"/>
    </source>
</evidence>
<accession>A0ABQ8LT33</accession>
<name>A0ABQ8LT33_LABRO</name>
<proteinExistence type="predicted"/>
<protein>
    <submittedName>
        <fullName evidence="1">NADP-dependent glyceraldehyde-3-phosphate dehydrogenase</fullName>
    </submittedName>
</protein>
<sequence length="254" mass="28414">MDTRHSIVTRFLRGARQLRPPRPPTVPPWDLALVLEALTRPRLPLQSVGLKELSFKATLPLALASVKRIGDLHALSVNADCMQFGPGDCNVTLKPRSGYVPKSLSTLFRAQVITLPDFTPELAASNATPHRALCPVWALRTYIDRSAHFRQSEQLFVCFGGGTKGWPVSKQRLSHWVVDAIALAYCSQGMECPIGVRGHSTRAIASSWAWNFYQRYLHGGWMVFTEHLRQILQVGHKLPGLSGPVGEYRQRFHL</sequence>
<dbReference type="EMBL" id="JACTAM010000018">
    <property type="protein sequence ID" value="KAI2653797.1"/>
    <property type="molecule type" value="Genomic_DNA"/>
</dbReference>
<reference evidence="1 2" key="1">
    <citation type="submission" date="2022-01" db="EMBL/GenBank/DDBJ databases">
        <title>A high-quality chromosome-level genome assembly of rohu carp, Labeo rohita.</title>
        <authorList>
            <person name="Arick M.A. II"/>
            <person name="Hsu C.-Y."/>
            <person name="Magbanua Z."/>
            <person name="Pechanova O."/>
            <person name="Grover C."/>
            <person name="Miller E."/>
            <person name="Thrash A."/>
            <person name="Ezzel L."/>
            <person name="Alam S."/>
            <person name="Benzie J."/>
            <person name="Hamilton M."/>
            <person name="Karsi A."/>
            <person name="Lawrence M.L."/>
            <person name="Peterson D.G."/>
        </authorList>
    </citation>
    <scope>NUCLEOTIDE SEQUENCE [LARGE SCALE GENOMIC DNA]</scope>
    <source>
        <strain evidence="2">BAU-BD-2019</strain>
        <tissue evidence="1">Blood</tissue>
    </source>
</reference>
<keyword evidence="2" id="KW-1185">Reference proteome</keyword>
<comment type="caution">
    <text evidence="1">The sequence shown here is derived from an EMBL/GenBank/DDBJ whole genome shotgun (WGS) entry which is preliminary data.</text>
</comment>